<dbReference type="GO" id="GO:0006310">
    <property type="term" value="P:DNA recombination"/>
    <property type="evidence" value="ECO:0007669"/>
    <property type="project" value="UniProtKB-KW"/>
</dbReference>
<dbReference type="InterPro" id="IPR010998">
    <property type="entry name" value="Integrase_recombinase_N"/>
</dbReference>
<evidence type="ECO:0000256" key="2">
    <source>
        <dbReference type="ARBA" id="ARBA00023172"/>
    </source>
</evidence>
<proteinExistence type="predicted"/>
<keyword evidence="2" id="KW-0233">DNA recombination</keyword>
<dbReference type="SUPFAM" id="SSF56349">
    <property type="entry name" value="DNA breaking-rejoining enzymes"/>
    <property type="match status" value="2"/>
</dbReference>
<dbReference type="Gene3D" id="1.10.150.130">
    <property type="match status" value="1"/>
</dbReference>
<evidence type="ECO:0000256" key="1">
    <source>
        <dbReference type="ARBA" id="ARBA00023125"/>
    </source>
</evidence>
<protein>
    <submittedName>
        <fullName evidence="4">Aste57867_3684 protein</fullName>
    </submittedName>
</protein>
<dbReference type="EMBL" id="CAADRA010000711">
    <property type="protein sequence ID" value="VFT80839.1"/>
    <property type="molecule type" value="Genomic_DNA"/>
</dbReference>
<evidence type="ECO:0000313" key="5">
    <source>
        <dbReference type="Proteomes" id="UP000332933"/>
    </source>
</evidence>
<name>A0A485KA57_9STRA</name>
<keyword evidence="5" id="KW-1185">Reference proteome</keyword>
<dbReference type="InterPro" id="IPR013762">
    <property type="entry name" value="Integrase-like_cat_sf"/>
</dbReference>
<reference evidence="3" key="2">
    <citation type="submission" date="2019-06" db="EMBL/GenBank/DDBJ databases">
        <title>Genomics analysis of Aphanomyces spp. identifies a new class of oomycete effector associated with host adaptation.</title>
        <authorList>
            <person name="Gaulin E."/>
        </authorList>
    </citation>
    <scope>NUCLEOTIDE SEQUENCE</scope>
    <source>
        <strain evidence="3">CBS 578.67</strain>
    </source>
</reference>
<evidence type="ECO:0000313" key="3">
    <source>
        <dbReference type="EMBL" id="KAF0714797.1"/>
    </source>
</evidence>
<dbReference type="GO" id="GO:0003677">
    <property type="term" value="F:DNA binding"/>
    <property type="evidence" value="ECO:0007669"/>
    <property type="project" value="UniProtKB-KW"/>
</dbReference>
<dbReference type="Proteomes" id="UP000332933">
    <property type="component" value="Unassembled WGS sequence"/>
</dbReference>
<dbReference type="GO" id="GO:0015074">
    <property type="term" value="P:DNA integration"/>
    <property type="evidence" value="ECO:0007669"/>
    <property type="project" value="InterPro"/>
</dbReference>
<accession>A0A485KA57</accession>
<gene>
    <name evidence="4" type="primary">Aste57867_3684</name>
    <name evidence="3" type="ORF">As57867_003673</name>
    <name evidence="4" type="ORF">ASTE57867_3684</name>
</gene>
<dbReference type="OrthoDB" id="71214at2759"/>
<dbReference type="Gene3D" id="1.10.443.10">
    <property type="entry name" value="Intergrase catalytic core"/>
    <property type="match status" value="1"/>
</dbReference>
<keyword evidence="1" id="KW-0238">DNA-binding</keyword>
<reference evidence="4 5" key="1">
    <citation type="submission" date="2019-03" db="EMBL/GenBank/DDBJ databases">
        <authorList>
            <person name="Gaulin E."/>
            <person name="Dumas B."/>
        </authorList>
    </citation>
    <scope>NUCLEOTIDE SEQUENCE [LARGE SCALE GENOMIC DNA]</scope>
    <source>
        <strain evidence="4">CBS 568.67</strain>
    </source>
</reference>
<dbReference type="InterPro" id="IPR011010">
    <property type="entry name" value="DNA_brk_join_enz"/>
</dbReference>
<evidence type="ECO:0000313" key="4">
    <source>
        <dbReference type="EMBL" id="VFT80839.1"/>
    </source>
</evidence>
<organism evidence="4 5">
    <name type="scientific">Aphanomyces stellatus</name>
    <dbReference type="NCBI Taxonomy" id="120398"/>
    <lineage>
        <taxon>Eukaryota</taxon>
        <taxon>Sar</taxon>
        <taxon>Stramenopiles</taxon>
        <taxon>Oomycota</taxon>
        <taxon>Saprolegniomycetes</taxon>
        <taxon>Saprolegniales</taxon>
        <taxon>Verrucalvaceae</taxon>
        <taxon>Aphanomyces</taxon>
    </lineage>
</organism>
<sequence length="491" mass="56272">MDDVPTKETIQASFHGASTKRTYATYQRQFETFFGTANPDKDPSQATTHDCTDFLHHLYSLGRKARTIDSAKTALVSYFKQRKIDPNPAQAVETKQYVVGLQKYNRQHNVDDEKKAHPLTVHELSLLVNSLAQLNTFMAAMLRFLLCACYLGCFRISEMLALKWSDVDLGDSPGGHFVSVRLRWHKKASVEKECQVYNLVDEQAYPCLRVCGFYDEYVNSVRATLMNVTKDSFVFPQVICMNGGSVIVNWAKAMEQNFLRKQIHDLVESTPSLSVNISLHSMRRGGCFYRVFESPERKFNFRELMAWCRWEDTKTCCEYLVTKSLSDAIDPRHLLQTRHRGPHAVDVDPTNVAATANQIAQYIVSNLQGERTISLLTPSSAISSKPFSIANKPAQLAQRSMQDFVVPKIIPTARSAKDAWEQWFSGHAPLKDYTKSMIKSDRKKYSERQTIATAFTKYQSYLHFEQAYVGYTETYSNLLHEVRKRKRENRL</sequence>
<dbReference type="EMBL" id="VJMH01000711">
    <property type="protein sequence ID" value="KAF0714797.1"/>
    <property type="molecule type" value="Genomic_DNA"/>
</dbReference>
<dbReference type="AlphaFoldDB" id="A0A485KA57"/>